<reference evidence="1" key="1">
    <citation type="submission" date="2020-07" db="EMBL/GenBank/DDBJ databases">
        <title>Multicomponent nature underlies the extraordinary mechanical properties of spider dragline silk.</title>
        <authorList>
            <person name="Kono N."/>
            <person name="Nakamura H."/>
            <person name="Mori M."/>
            <person name="Yoshida Y."/>
            <person name="Ohtoshi R."/>
            <person name="Malay A.D."/>
            <person name="Moran D.A.P."/>
            <person name="Tomita M."/>
            <person name="Numata K."/>
            <person name="Arakawa K."/>
        </authorList>
    </citation>
    <scope>NUCLEOTIDE SEQUENCE</scope>
</reference>
<proteinExistence type="predicted"/>
<gene>
    <name evidence="1" type="ORF">TNCT_716481</name>
</gene>
<protein>
    <submittedName>
        <fullName evidence="1">Uncharacterized protein</fullName>
    </submittedName>
</protein>
<dbReference type="Proteomes" id="UP000887116">
    <property type="component" value="Unassembled WGS sequence"/>
</dbReference>
<sequence>MGGSNPRLQKWALSLKPFNFEIRHKQGKLYGNADELKVGKLASLARDLDESPDPSTSKTVLTDLITSSKYYKEEEAKESLEAITAERLETEHQ</sequence>
<dbReference type="AlphaFoldDB" id="A0A8X6H230"/>
<accession>A0A8X6H230</accession>
<keyword evidence="2" id="KW-1185">Reference proteome</keyword>
<dbReference type="EMBL" id="BMAO01007108">
    <property type="protein sequence ID" value="GFR13700.1"/>
    <property type="molecule type" value="Genomic_DNA"/>
</dbReference>
<comment type="caution">
    <text evidence="1">The sequence shown here is derived from an EMBL/GenBank/DDBJ whole genome shotgun (WGS) entry which is preliminary data.</text>
</comment>
<name>A0A8X6H230_TRICU</name>
<evidence type="ECO:0000313" key="2">
    <source>
        <dbReference type="Proteomes" id="UP000887116"/>
    </source>
</evidence>
<organism evidence="1 2">
    <name type="scientific">Trichonephila clavata</name>
    <name type="common">Joro spider</name>
    <name type="synonym">Nephila clavata</name>
    <dbReference type="NCBI Taxonomy" id="2740835"/>
    <lineage>
        <taxon>Eukaryota</taxon>
        <taxon>Metazoa</taxon>
        <taxon>Ecdysozoa</taxon>
        <taxon>Arthropoda</taxon>
        <taxon>Chelicerata</taxon>
        <taxon>Arachnida</taxon>
        <taxon>Araneae</taxon>
        <taxon>Araneomorphae</taxon>
        <taxon>Entelegynae</taxon>
        <taxon>Araneoidea</taxon>
        <taxon>Nephilidae</taxon>
        <taxon>Trichonephila</taxon>
    </lineage>
</organism>
<evidence type="ECO:0000313" key="1">
    <source>
        <dbReference type="EMBL" id="GFR13700.1"/>
    </source>
</evidence>